<evidence type="ECO:0000313" key="1">
    <source>
        <dbReference type="EMBL" id="KAK2553255.1"/>
    </source>
</evidence>
<dbReference type="AlphaFoldDB" id="A0AAD9Q2P0"/>
<protein>
    <submittedName>
        <fullName evidence="1">Uncharacterized protein</fullName>
    </submittedName>
</protein>
<gene>
    <name evidence="1" type="ORF">P5673_025456</name>
</gene>
<accession>A0AAD9Q2P0</accession>
<name>A0AAD9Q2P0_ACRCE</name>
<evidence type="ECO:0000313" key="2">
    <source>
        <dbReference type="Proteomes" id="UP001249851"/>
    </source>
</evidence>
<reference evidence="1" key="2">
    <citation type="journal article" date="2023" name="Science">
        <title>Genomic signatures of disease resistance in endangered staghorn corals.</title>
        <authorList>
            <person name="Vollmer S.V."/>
            <person name="Selwyn J.D."/>
            <person name="Despard B.A."/>
            <person name="Roesel C.L."/>
        </authorList>
    </citation>
    <scope>NUCLEOTIDE SEQUENCE</scope>
    <source>
        <strain evidence="1">K2</strain>
    </source>
</reference>
<reference evidence="1" key="1">
    <citation type="journal article" date="2023" name="G3 (Bethesda)">
        <title>Whole genome assembly and annotation of the endangered Caribbean coral Acropora cervicornis.</title>
        <authorList>
            <person name="Selwyn J.D."/>
            <person name="Vollmer S.V."/>
        </authorList>
    </citation>
    <scope>NUCLEOTIDE SEQUENCE</scope>
    <source>
        <strain evidence="1">K2</strain>
    </source>
</reference>
<comment type="caution">
    <text evidence="1">The sequence shown here is derived from an EMBL/GenBank/DDBJ whole genome shotgun (WGS) entry which is preliminary data.</text>
</comment>
<dbReference type="EMBL" id="JARQWQ010000079">
    <property type="protein sequence ID" value="KAK2553255.1"/>
    <property type="molecule type" value="Genomic_DNA"/>
</dbReference>
<sequence length="36" mass="4083">MVLCTALKSALKKEFVLVIRVKMRGNLKQEHLGISQ</sequence>
<organism evidence="1 2">
    <name type="scientific">Acropora cervicornis</name>
    <name type="common">Staghorn coral</name>
    <dbReference type="NCBI Taxonomy" id="6130"/>
    <lineage>
        <taxon>Eukaryota</taxon>
        <taxon>Metazoa</taxon>
        <taxon>Cnidaria</taxon>
        <taxon>Anthozoa</taxon>
        <taxon>Hexacorallia</taxon>
        <taxon>Scleractinia</taxon>
        <taxon>Astrocoeniina</taxon>
        <taxon>Acroporidae</taxon>
        <taxon>Acropora</taxon>
    </lineage>
</organism>
<keyword evidence="2" id="KW-1185">Reference proteome</keyword>
<proteinExistence type="predicted"/>
<dbReference type="Proteomes" id="UP001249851">
    <property type="component" value="Unassembled WGS sequence"/>
</dbReference>